<dbReference type="GO" id="GO:0032259">
    <property type="term" value="P:methylation"/>
    <property type="evidence" value="ECO:0007669"/>
    <property type="project" value="UniProtKB-KW"/>
</dbReference>
<dbReference type="InterPro" id="IPR051259">
    <property type="entry name" value="rRNA_Methyltransferase"/>
</dbReference>
<evidence type="ECO:0000256" key="3">
    <source>
        <dbReference type="ARBA" id="ARBA00022679"/>
    </source>
</evidence>
<gene>
    <name evidence="5" type="ORF">GD597_20510</name>
</gene>
<keyword evidence="2 5" id="KW-0489">Methyltransferase</keyword>
<dbReference type="RefSeq" id="WP_171609806.1">
    <property type="nucleotide sequence ID" value="NZ_WHPF01000020.1"/>
</dbReference>
<reference evidence="5" key="1">
    <citation type="submission" date="2019-10" db="EMBL/GenBank/DDBJ databases">
        <title>Draft genome sequence of Panacibacter sp. KCS-6.</title>
        <authorList>
            <person name="Yim K.J."/>
        </authorList>
    </citation>
    <scope>NUCLEOTIDE SEQUENCE</scope>
    <source>
        <strain evidence="5">KCS-6</strain>
    </source>
</reference>
<comment type="similarity">
    <text evidence="1">Belongs to the class IV-like SAM-binding methyltransferase superfamily. RNA methyltransferase TrmH family.</text>
</comment>
<keyword evidence="6" id="KW-1185">Reference proteome</keyword>
<dbReference type="SUPFAM" id="SSF55315">
    <property type="entry name" value="L30e-like"/>
    <property type="match status" value="1"/>
</dbReference>
<dbReference type="SMART" id="SM00967">
    <property type="entry name" value="SpoU_sub_bind"/>
    <property type="match status" value="1"/>
</dbReference>
<dbReference type="InterPro" id="IPR001537">
    <property type="entry name" value="SpoU_MeTrfase"/>
</dbReference>
<evidence type="ECO:0000313" key="6">
    <source>
        <dbReference type="Proteomes" id="UP000598971"/>
    </source>
</evidence>
<dbReference type="CDD" id="cd18109">
    <property type="entry name" value="SpoU-like_RNA-MTase"/>
    <property type="match status" value="1"/>
</dbReference>
<dbReference type="InterPro" id="IPR053888">
    <property type="entry name" value="MRM3-like_sub_bind"/>
</dbReference>
<name>A0A8J8JVA7_9BACT</name>
<dbReference type="Pfam" id="PF00588">
    <property type="entry name" value="SpoU_methylase"/>
    <property type="match status" value="1"/>
</dbReference>
<evidence type="ECO:0000313" key="5">
    <source>
        <dbReference type="EMBL" id="NNV57858.1"/>
    </source>
</evidence>
<dbReference type="InterPro" id="IPR029028">
    <property type="entry name" value="Alpha/beta_knot_MTases"/>
</dbReference>
<dbReference type="PANTHER" id="PTHR43191">
    <property type="entry name" value="RRNA METHYLTRANSFERASE 3"/>
    <property type="match status" value="1"/>
</dbReference>
<dbReference type="GO" id="GO:0003723">
    <property type="term" value="F:RNA binding"/>
    <property type="evidence" value="ECO:0007669"/>
    <property type="project" value="InterPro"/>
</dbReference>
<evidence type="ECO:0000256" key="1">
    <source>
        <dbReference type="ARBA" id="ARBA00007228"/>
    </source>
</evidence>
<dbReference type="GO" id="GO:0008173">
    <property type="term" value="F:RNA methyltransferase activity"/>
    <property type="evidence" value="ECO:0007669"/>
    <property type="project" value="InterPro"/>
</dbReference>
<dbReference type="InterPro" id="IPR029026">
    <property type="entry name" value="tRNA_m1G_MTases_N"/>
</dbReference>
<comment type="caution">
    <text evidence="5">The sequence shown here is derived from an EMBL/GenBank/DDBJ whole genome shotgun (WGS) entry which is preliminary data.</text>
</comment>
<dbReference type="GO" id="GO:0006396">
    <property type="term" value="P:RNA processing"/>
    <property type="evidence" value="ECO:0007669"/>
    <property type="project" value="InterPro"/>
</dbReference>
<dbReference type="AlphaFoldDB" id="A0A8J8JVA7"/>
<dbReference type="InterPro" id="IPR013123">
    <property type="entry name" value="SpoU_subst-bd"/>
</dbReference>
<sequence>MITKNEIKYIQSLYHKKTRDAEGLFIAEGEKLVNELLQSNFHIQQLYATADWEAQNASINNINIIETFELEKISNLATPNKVLAIVQQRKNIALPLAKNTITLVLDGIQDPGNMGTIIRIADWFGIHQIIASNDTVDIYNSKVVQSTMGSIIRVNCWYTAPDNWLQHCVVPVYGALLNGVNLQSTGKISEAVLVIGNESKGIRPYLLPHIQQAITIPRVGGAESLNAAVATGIILSHWVL</sequence>
<evidence type="ECO:0000259" key="4">
    <source>
        <dbReference type="SMART" id="SM00967"/>
    </source>
</evidence>
<dbReference type="Gene3D" id="3.30.1330.30">
    <property type="match status" value="1"/>
</dbReference>
<dbReference type="GO" id="GO:0005737">
    <property type="term" value="C:cytoplasm"/>
    <property type="evidence" value="ECO:0007669"/>
    <property type="project" value="UniProtKB-ARBA"/>
</dbReference>
<proteinExistence type="inferred from homology"/>
<dbReference type="SUPFAM" id="SSF75217">
    <property type="entry name" value="alpha/beta knot"/>
    <property type="match status" value="1"/>
</dbReference>
<protein>
    <submittedName>
        <fullName evidence="5">RNA methyltransferase</fullName>
    </submittedName>
</protein>
<keyword evidence="3" id="KW-0808">Transferase</keyword>
<dbReference type="InterPro" id="IPR029064">
    <property type="entry name" value="Ribosomal_eL30-like_sf"/>
</dbReference>
<dbReference type="Gene3D" id="3.40.1280.10">
    <property type="match status" value="1"/>
</dbReference>
<dbReference type="Proteomes" id="UP000598971">
    <property type="component" value="Unassembled WGS sequence"/>
</dbReference>
<feature type="domain" description="RNA 2-O ribose methyltransferase substrate binding" evidence="4">
    <location>
        <begin position="26"/>
        <end position="92"/>
    </location>
</feature>
<accession>A0A8J8JVA7</accession>
<dbReference type="EMBL" id="WHPF01000020">
    <property type="protein sequence ID" value="NNV57858.1"/>
    <property type="molecule type" value="Genomic_DNA"/>
</dbReference>
<evidence type="ECO:0000256" key="2">
    <source>
        <dbReference type="ARBA" id="ARBA00022603"/>
    </source>
</evidence>
<organism evidence="5 6">
    <name type="scientific">Limnovirga soli</name>
    <dbReference type="NCBI Taxonomy" id="2656915"/>
    <lineage>
        <taxon>Bacteria</taxon>
        <taxon>Pseudomonadati</taxon>
        <taxon>Bacteroidota</taxon>
        <taxon>Chitinophagia</taxon>
        <taxon>Chitinophagales</taxon>
        <taxon>Chitinophagaceae</taxon>
        <taxon>Limnovirga</taxon>
    </lineage>
</organism>
<dbReference type="Pfam" id="PF22435">
    <property type="entry name" value="MRM3-like_sub_bind"/>
    <property type="match status" value="1"/>
</dbReference>
<dbReference type="PANTHER" id="PTHR43191:SF2">
    <property type="entry name" value="RRNA METHYLTRANSFERASE 3, MITOCHONDRIAL"/>
    <property type="match status" value="1"/>
</dbReference>